<feature type="transmembrane region" description="Helical" evidence="5">
    <location>
        <begin position="28"/>
        <end position="52"/>
    </location>
</feature>
<dbReference type="PROSITE" id="PS50850">
    <property type="entry name" value="MFS"/>
    <property type="match status" value="1"/>
</dbReference>
<dbReference type="InterPro" id="IPR020846">
    <property type="entry name" value="MFS_dom"/>
</dbReference>
<dbReference type="PANTHER" id="PTHR43826">
    <property type="entry name" value="GLUCOSE-6-PHOSPHATE EXCHANGER SLC37A4"/>
    <property type="match status" value="1"/>
</dbReference>
<keyword evidence="2 5" id="KW-0812">Transmembrane</keyword>
<feature type="transmembrane region" description="Helical" evidence="5">
    <location>
        <begin position="126"/>
        <end position="146"/>
    </location>
</feature>
<dbReference type="EMBL" id="LAZR01009746">
    <property type="protein sequence ID" value="KKM70815.1"/>
    <property type="molecule type" value="Genomic_DNA"/>
</dbReference>
<dbReference type="InterPro" id="IPR051337">
    <property type="entry name" value="OPA_Antiporter"/>
</dbReference>
<feature type="transmembrane region" description="Helical" evidence="5">
    <location>
        <begin position="64"/>
        <end position="83"/>
    </location>
</feature>
<dbReference type="GO" id="GO:0035435">
    <property type="term" value="P:phosphate ion transmembrane transport"/>
    <property type="evidence" value="ECO:0007669"/>
    <property type="project" value="TreeGrafter"/>
</dbReference>
<dbReference type="InterPro" id="IPR011701">
    <property type="entry name" value="MFS"/>
</dbReference>
<organism evidence="7">
    <name type="scientific">marine sediment metagenome</name>
    <dbReference type="NCBI Taxonomy" id="412755"/>
    <lineage>
        <taxon>unclassified sequences</taxon>
        <taxon>metagenomes</taxon>
        <taxon>ecological metagenomes</taxon>
    </lineage>
</organism>
<evidence type="ECO:0000259" key="6">
    <source>
        <dbReference type="PROSITE" id="PS50850"/>
    </source>
</evidence>
<feature type="transmembrane region" description="Helical" evidence="5">
    <location>
        <begin position="191"/>
        <end position="211"/>
    </location>
</feature>
<dbReference type="AlphaFoldDB" id="A0A0F9M2F6"/>
<evidence type="ECO:0000256" key="3">
    <source>
        <dbReference type="ARBA" id="ARBA00022989"/>
    </source>
</evidence>
<dbReference type="GO" id="GO:0016020">
    <property type="term" value="C:membrane"/>
    <property type="evidence" value="ECO:0007669"/>
    <property type="project" value="UniProtKB-ARBA"/>
</dbReference>
<dbReference type="SUPFAM" id="SSF103473">
    <property type="entry name" value="MFS general substrate transporter"/>
    <property type="match status" value="1"/>
</dbReference>
<evidence type="ECO:0000256" key="1">
    <source>
        <dbReference type="ARBA" id="ARBA00004127"/>
    </source>
</evidence>
<feature type="non-terminal residue" evidence="7">
    <location>
        <position position="1"/>
    </location>
</feature>
<sequence>DDSNRHPHPLDNTTLPAALVQFACSRQFWLITGSLIGLTILMDFLLMVPMYLKDTLALSDAQASMASSAFPFGSLISVLAGGYVFDKLSRNSTGWVMGVLLTLATGCIATLLLMPRFGMRPESLTYLSLVLLFLFGLCVSPCYYIPMSVFSMEFGGPHSGFLIALLDAIAFGATAIFYYYGGAIAEEGWNLFLSVLLAISIWSLLTTFFFMRGESLRLKT</sequence>
<evidence type="ECO:0000256" key="4">
    <source>
        <dbReference type="ARBA" id="ARBA00023136"/>
    </source>
</evidence>
<protein>
    <recommendedName>
        <fullName evidence="6">Major facilitator superfamily (MFS) profile domain-containing protein</fullName>
    </recommendedName>
</protein>
<proteinExistence type="predicted"/>
<keyword evidence="3 5" id="KW-1133">Transmembrane helix</keyword>
<dbReference type="GO" id="GO:0012505">
    <property type="term" value="C:endomembrane system"/>
    <property type="evidence" value="ECO:0007669"/>
    <property type="project" value="UniProtKB-SubCell"/>
</dbReference>
<evidence type="ECO:0000256" key="5">
    <source>
        <dbReference type="SAM" id="Phobius"/>
    </source>
</evidence>
<accession>A0A0F9M2F6</accession>
<reference evidence="7" key="1">
    <citation type="journal article" date="2015" name="Nature">
        <title>Complex archaea that bridge the gap between prokaryotes and eukaryotes.</title>
        <authorList>
            <person name="Spang A."/>
            <person name="Saw J.H."/>
            <person name="Jorgensen S.L."/>
            <person name="Zaremba-Niedzwiedzka K."/>
            <person name="Martijn J."/>
            <person name="Lind A.E."/>
            <person name="van Eijk R."/>
            <person name="Schleper C."/>
            <person name="Guy L."/>
            <person name="Ettema T.J."/>
        </authorList>
    </citation>
    <scope>NUCLEOTIDE SEQUENCE</scope>
</reference>
<dbReference type="Pfam" id="PF07690">
    <property type="entry name" value="MFS_1"/>
    <property type="match status" value="1"/>
</dbReference>
<evidence type="ECO:0000256" key="2">
    <source>
        <dbReference type="ARBA" id="ARBA00022692"/>
    </source>
</evidence>
<dbReference type="GO" id="GO:0061513">
    <property type="term" value="F:glucose 6-phosphate:phosphate antiporter activity"/>
    <property type="evidence" value="ECO:0007669"/>
    <property type="project" value="TreeGrafter"/>
</dbReference>
<feature type="domain" description="Major facilitator superfamily (MFS) profile" evidence="6">
    <location>
        <begin position="13"/>
        <end position="220"/>
    </location>
</feature>
<name>A0A0F9M2F6_9ZZZZ</name>
<comment type="caution">
    <text evidence="7">The sequence shown here is derived from an EMBL/GenBank/DDBJ whole genome shotgun (WGS) entry which is preliminary data.</text>
</comment>
<comment type="subcellular location">
    <subcellularLocation>
        <location evidence="1">Endomembrane system</location>
        <topology evidence="1">Multi-pass membrane protein</topology>
    </subcellularLocation>
</comment>
<gene>
    <name evidence="7" type="ORF">LCGC14_1436890</name>
</gene>
<dbReference type="InterPro" id="IPR036259">
    <property type="entry name" value="MFS_trans_sf"/>
</dbReference>
<feature type="transmembrane region" description="Helical" evidence="5">
    <location>
        <begin position="95"/>
        <end position="114"/>
    </location>
</feature>
<evidence type="ECO:0000313" key="7">
    <source>
        <dbReference type="EMBL" id="KKM70815.1"/>
    </source>
</evidence>
<dbReference type="PANTHER" id="PTHR43826:SF8">
    <property type="entry name" value="MAJOR FACILITATOR SUPERFAMILY (MFS) PROFILE DOMAIN-CONTAINING PROTEIN"/>
    <property type="match status" value="1"/>
</dbReference>
<feature type="transmembrane region" description="Helical" evidence="5">
    <location>
        <begin position="158"/>
        <end position="179"/>
    </location>
</feature>
<keyword evidence="4 5" id="KW-0472">Membrane</keyword>
<dbReference type="Gene3D" id="1.20.1250.20">
    <property type="entry name" value="MFS general substrate transporter like domains"/>
    <property type="match status" value="1"/>
</dbReference>